<dbReference type="PROSITE" id="PS50887">
    <property type="entry name" value="GGDEF"/>
    <property type="match status" value="1"/>
</dbReference>
<reference evidence="2" key="2">
    <citation type="submission" date="2021-04" db="EMBL/GenBank/DDBJ databases">
        <authorList>
            <person name="Gilroy R."/>
        </authorList>
    </citation>
    <scope>NUCLEOTIDE SEQUENCE</scope>
    <source>
        <strain evidence="2">ChiBcec16-3735</strain>
    </source>
</reference>
<name>A0A9D2JMQ4_9FIRM</name>
<accession>A0A9D2JMQ4</accession>
<evidence type="ECO:0000313" key="3">
    <source>
        <dbReference type="Proteomes" id="UP000824065"/>
    </source>
</evidence>
<evidence type="ECO:0000259" key="1">
    <source>
        <dbReference type="PROSITE" id="PS50887"/>
    </source>
</evidence>
<dbReference type="NCBIfam" id="TIGR00254">
    <property type="entry name" value="GGDEF"/>
    <property type="match status" value="1"/>
</dbReference>
<dbReference type="Pfam" id="PF00990">
    <property type="entry name" value="GGDEF"/>
    <property type="match status" value="1"/>
</dbReference>
<proteinExistence type="predicted"/>
<dbReference type="SUPFAM" id="SSF55073">
    <property type="entry name" value="Nucleotide cyclase"/>
    <property type="match status" value="1"/>
</dbReference>
<dbReference type="CDD" id="cd01949">
    <property type="entry name" value="GGDEF"/>
    <property type="match status" value="1"/>
</dbReference>
<dbReference type="Gene3D" id="3.30.70.270">
    <property type="match status" value="1"/>
</dbReference>
<dbReference type="InterPro" id="IPR029787">
    <property type="entry name" value="Nucleotide_cyclase"/>
</dbReference>
<organism evidence="2 3">
    <name type="scientific">Candidatus Faecalibacterium gallistercoris</name>
    <dbReference type="NCBI Taxonomy" id="2838579"/>
    <lineage>
        <taxon>Bacteria</taxon>
        <taxon>Bacillati</taxon>
        <taxon>Bacillota</taxon>
        <taxon>Clostridia</taxon>
        <taxon>Eubacteriales</taxon>
        <taxon>Oscillospiraceae</taxon>
        <taxon>Faecalibacterium</taxon>
    </lineage>
</organism>
<sequence length="630" mass="70165">MRKNRGYWGGPLAAAVVLVLLVSLAGFLVAERVNRQEEQASFDRLAEEADKMARSIEAMVDSDREKLTLLARLLAMGVGEREDFLALYQGTGTFFSRLEVLLPGDQVVTAGGLWTSAAGKLSFRQEAALGAHISDRELDLDGEGQVVRHYVPVVRQGETVAMLCGVIELGSLVQELPYKPYGGQAAVYLIDGATGDFLIDTWHTGEEPGNIWALGSRPMAEGYNDAQLRQGLVNGESNFVVFRSNTTREYLYFYYTPLSVNRWRVALSVPEELVFSRAQDIRGLLNKMLAAEGLAFLAYIVWMIGYVRRQTGEKQRQLDALNYIYEVEKLLFDAHQHRENIVRSLEVTGRMLAARRVAFAMAGDEAGGYLWEQDGRTGLGAALLESAPALMDRFAGGGGEITAHSPQEVREILPCAPEEMKDLTAIPVEDGGGALRGVLAASGLPGRKDCVALLRSVGFSYAKLWDNARTYQEMQRQGTEDALTGLYNRNRYQQDLSRLAAEGRQELCCIFVDVNGLHELNNTQGHRAGDQMLQEVARQIRQSFGDRWSYRVGGDEFVVFAVDQDRQDLQRRCQAATEALKQKGYYISAGMAWTPAPAGDLGPLLEDAERRMYEAKRLFYQDPRFNRRAR</sequence>
<protein>
    <submittedName>
        <fullName evidence="2">GGDEF domain-containing protein</fullName>
    </submittedName>
</protein>
<dbReference type="Proteomes" id="UP000824065">
    <property type="component" value="Unassembled WGS sequence"/>
</dbReference>
<feature type="domain" description="GGDEF" evidence="1">
    <location>
        <begin position="505"/>
        <end position="630"/>
    </location>
</feature>
<dbReference type="InterPro" id="IPR000160">
    <property type="entry name" value="GGDEF_dom"/>
</dbReference>
<dbReference type="InterPro" id="IPR050469">
    <property type="entry name" value="Diguanylate_Cyclase"/>
</dbReference>
<dbReference type="AlphaFoldDB" id="A0A9D2JMQ4"/>
<reference evidence="2" key="1">
    <citation type="journal article" date="2021" name="PeerJ">
        <title>Extensive microbial diversity within the chicken gut microbiome revealed by metagenomics and culture.</title>
        <authorList>
            <person name="Gilroy R."/>
            <person name="Ravi A."/>
            <person name="Getino M."/>
            <person name="Pursley I."/>
            <person name="Horton D.L."/>
            <person name="Alikhan N.F."/>
            <person name="Baker D."/>
            <person name="Gharbi K."/>
            <person name="Hall N."/>
            <person name="Watson M."/>
            <person name="Adriaenssens E.M."/>
            <person name="Foster-Nyarko E."/>
            <person name="Jarju S."/>
            <person name="Secka A."/>
            <person name="Antonio M."/>
            <person name="Oren A."/>
            <person name="Chaudhuri R.R."/>
            <person name="La Ragione R."/>
            <person name="Hildebrand F."/>
            <person name="Pallen M.J."/>
        </authorList>
    </citation>
    <scope>NUCLEOTIDE SEQUENCE</scope>
    <source>
        <strain evidence="2">ChiBcec16-3735</strain>
    </source>
</reference>
<dbReference type="PANTHER" id="PTHR45138:SF6">
    <property type="entry name" value="DIGUANYLATE CYCLASE DGCN"/>
    <property type="match status" value="1"/>
</dbReference>
<dbReference type="InterPro" id="IPR043128">
    <property type="entry name" value="Rev_trsase/Diguanyl_cyclase"/>
</dbReference>
<dbReference type="SMART" id="SM00267">
    <property type="entry name" value="GGDEF"/>
    <property type="match status" value="1"/>
</dbReference>
<dbReference type="PANTHER" id="PTHR45138">
    <property type="entry name" value="REGULATORY COMPONENTS OF SENSORY TRANSDUCTION SYSTEM"/>
    <property type="match status" value="1"/>
</dbReference>
<dbReference type="Gene3D" id="3.30.450.20">
    <property type="entry name" value="PAS domain"/>
    <property type="match status" value="1"/>
</dbReference>
<comment type="caution">
    <text evidence="2">The sequence shown here is derived from an EMBL/GenBank/DDBJ whole genome shotgun (WGS) entry which is preliminary data.</text>
</comment>
<dbReference type="GO" id="GO:0052621">
    <property type="term" value="F:diguanylate cyclase activity"/>
    <property type="evidence" value="ECO:0007669"/>
    <property type="project" value="TreeGrafter"/>
</dbReference>
<dbReference type="EMBL" id="DXBJ01000041">
    <property type="protein sequence ID" value="HIZ58109.1"/>
    <property type="molecule type" value="Genomic_DNA"/>
</dbReference>
<dbReference type="GO" id="GO:0043709">
    <property type="term" value="P:cell adhesion involved in single-species biofilm formation"/>
    <property type="evidence" value="ECO:0007669"/>
    <property type="project" value="TreeGrafter"/>
</dbReference>
<dbReference type="GO" id="GO:1902201">
    <property type="term" value="P:negative regulation of bacterial-type flagellum-dependent cell motility"/>
    <property type="evidence" value="ECO:0007669"/>
    <property type="project" value="TreeGrafter"/>
</dbReference>
<evidence type="ECO:0000313" key="2">
    <source>
        <dbReference type="EMBL" id="HIZ58109.1"/>
    </source>
</evidence>
<dbReference type="GO" id="GO:0005886">
    <property type="term" value="C:plasma membrane"/>
    <property type="evidence" value="ECO:0007669"/>
    <property type="project" value="TreeGrafter"/>
</dbReference>
<gene>
    <name evidence="2" type="ORF">H9725_05975</name>
</gene>